<accession>A0A1M5BS65</accession>
<dbReference type="AlphaFoldDB" id="A0A1M5BS65"/>
<evidence type="ECO:0000313" key="2">
    <source>
        <dbReference type="EMBL" id="SHF45404.1"/>
    </source>
</evidence>
<organism evidence="2 3">
    <name type="scientific">Lampropedia hyalina DSM 16112</name>
    <dbReference type="NCBI Taxonomy" id="1122156"/>
    <lineage>
        <taxon>Bacteria</taxon>
        <taxon>Pseudomonadati</taxon>
        <taxon>Pseudomonadota</taxon>
        <taxon>Betaproteobacteria</taxon>
        <taxon>Burkholderiales</taxon>
        <taxon>Comamonadaceae</taxon>
        <taxon>Lampropedia</taxon>
    </lineage>
</organism>
<feature type="compositionally biased region" description="Low complexity" evidence="1">
    <location>
        <begin position="129"/>
        <end position="148"/>
    </location>
</feature>
<sequence>METHFTGRLGVAWLRPEDRILIKTMLQLHSLRHGISFAKPRWNLVTEAPYDAIVGDVLLLPADSDVGRTLSCPVLRIVPYGTDAEDADSIARPLTADTLYVWVTRVWEACAVARGIAPSGSLPEKIATGSPPVAASPKAGASPSAVAATQEKVRIDPPLDRVGSEPKAASPVAATVPTPPVPATAARAQDEQPQQSEQNAYYKLKRWPPTHLLQNDALNIRMASLLSRHPLQVRDLEWLTGVDLERCQRFVDALLEAGLLVLHQNAVETPVDSKVAASRVSALGVGAIMPSFSRTSRHSVAKEASAFLQKSLQQRGMAPAAGAVAAPLVSPSQGQTDVLPNAATSSATAHVPDIPGGTDHNPAPAASSQGFFRRGLIGSIRKKLGI</sequence>
<evidence type="ECO:0000256" key="1">
    <source>
        <dbReference type="SAM" id="MobiDB-lite"/>
    </source>
</evidence>
<feature type="compositionally biased region" description="Low complexity" evidence="1">
    <location>
        <begin position="166"/>
        <end position="176"/>
    </location>
</feature>
<proteinExistence type="predicted"/>
<dbReference type="EMBL" id="FQUZ01000023">
    <property type="protein sequence ID" value="SHF45404.1"/>
    <property type="molecule type" value="Genomic_DNA"/>
</dbReference>
<reference evidence="2 3" key="1">
    <citation type="submission" date="2016-11" db="EMBL/GenBank/DDBJ databases">
        <authorList>
            <person name="Jaros S."/>
            <person name="Januszkiewicz K."/>
            <person name="Wedrychowicz H."/>
        </authorList>
    </citation>
    <scope>NUCLEOTIDE SEQUENCE [LARGE SCALE GENOMIC DNA]</scope>
    <source>
        <strain evidence="2 3">DSM 16112</strain>
    </source>
</reference>
<keyword evidence="3" id="KW-1185">Reference proteome</keyword>
<dbReference type="Proteomes" id="UP000184327">
    <property type="component" value="Unassembled WGS sequence"/>
</dbReference>
<feature type="region of interest" description="Disordered" evidence="1">
    <location>
        <begin position="128"/>
        <end position="196"/>
    </location>
</feature>
<dbReference type="STRING" id="1122156.SAMN02745117_01977"/>
<name>A0A1M5BS65_9BURK</name>
<gene>
    <name evidence="2" type="ORF">SAMN02745117_01977</name>
</gene>
<feature type="region of interest" description="Disordered" evidence="1">
    <location>
        <begin position="345"/>
        <end position="369"/>
    </location>
</feature>
<evidence type="ECO:0000313" key="3">
    <source>
        <dbReference type="Proteomes" id="UP000184327"/>
    </source>
</evidence>
<feature type="compositionally biased region" description="Basic and acidic residues" evidence="1">
    <location>
        <begin position="151"/>
        <end position="164"/>
    </location>
</feature>
<protein>
    <submittedName>
        <fullName evidence="2">Uncharacterized protein</fullName>
    </submittedName>
</protein>